<evidence type="ECO:0000313" key="8">
    <source>
        <dbReference type="Proteomes" id="UP001355206"/>
    </source>
</evidence>
<reference evidence="7 8" key="1">
    <citation type="journal article" date="2012" name="Genet. Mol. Biol.">
        <title>Analysis of 16S rRNA and mxaF genes revealing insights into Methylobacterium niche-specific plant association.</title>
        <authorList>
            <person name="Dourado M.N."/>
            <person name="Andreote F.D."/>
            <person name="Dini-Andreote F."/>
            <person name="Conti R."/>
            <person name="Araujo J.M."/>
            <person name="Araujo W.L."/>
        </authorList>
    </citation>
    <scope>NUCLEOTIDE SEQUENCE [LARGE SCALE GENOMIC DNA]</scope>
    <source>
        <strain evidence="7 8">TC3-10</strain>
    </source>
</reference>
<evidence type="ECO:0000259" key="6">
    <source>
        <dbReference type="SMART" id="SM00062"/>
    </source>
</evidence>
<dbReference type="SUPFAM" id="SSF53850">
    <property type="entry name" value="Periplasmic binding protein-like II"/>
    <property type="match status" value="1"/>
</dbReference>
<feature type="domain" description="Solute-binding protein family 3/N-terminal" evidence="6">
    <location>
        <begin position="43"/>
        <end position="262"/>
    </location>
</feature>
<sequence length="265" mass="28046">MRIFSAGRVAALVVAALLGAAPASPFAAPAKADDLDAIRAAKTLRIGTEGTYAPFTFHDASGQLVGFDVEIGRKVAEQLGVAPQFLEGKWDGLIAGLDGKRYDVVINQVGITKERQAKFDFSEPYIRARAVLITRADRSDITSFADLKGRKAAQSLSSNFARLAEQSGAELVGTDGFDQSVQLVLTGRADATVNDSLSFLDFHKQKPSAPVKIAAEQADADASGIIMRKNNPALKAAIDKALEAIKADGSYAAIAQKYFGADVSK</sequence>
<dbReference type="RefSeq" id="WP_331301744.1">
    <property type="nucleotide sequence ID" value="NZ_MLCA01000006.1"/>
</dbReference>
<comment type="caution">
    <text evidence="7">The sequence shown here is derived from an EMBL/GenBank/DDBJ whole genome shotgun (WGS) entry which is preliminary data.</text>
</comment>
<dbReference type="Pfam" id="PF00497">
    <property type="entry name" value="SBP_bac_3"/>
    <property type="match status" value="1"/>
</dbReference>
<dbReference type="SMART" id="SM00062">
    <property type="entry name" value="PBPb"/>
    <property type="match status" value="1"/>
</dbReference>
<evidence type="ECO:0000256" key="5">
    <source>
        <dbReference type="SAM" id="SignalP"/>
    </source>
</evidence>
<dbReference type="PROSITE" id="PS01039">
    <property type="entry name" value="SBP_BACTERIAL_3"/>
    <property type="match status" value="1"/>
</dbReference>
<evidence type="ECO:0000256" key="3">
    <source>
        <dbReference type="ARBA" id="ARBA00022729"/>
    </source>
</evidence>
<gene>
    <name evidence="7" type="ORF">MOTC310_10610</name>
</gene>
<evidence type="ECO:0000256" key="4">
    <source>
        <dbReference type="RuleBase" id="RU003744"/>
    </source>
</evidence>
<dbReference type="Proteomes" id="UP001355206">
    <property type="component" value="Unassembled WGS sequence"/>
</dbReference>
<dbReference type="Gene3D" id="3.40.190.10">
    <property type="entry name" value="Periplasmic binding protein-like II"/>
    <property type="match status" value="2"/>
</dbReference>
<protein>
    <submittedName>
        <fullName evidence="7">Amino acid ABC transporter substrate-binding protein</fullName>
    </submittedName>
</protein>
<dbReference type="EMBL" id="MLCA01000006">
    <property type="protein sequence ID" value="MEE7490887.1"/>
    <property type="molecule type" value="Genomic_DNA"/>
</dbReference>
<keyword evidence="3 5" id="KW-0732">Signal</keyword>
<evidence type="ECO:0000256" key="1">
    <source>
        <dbReference type="ARBA" id="ARBA00004196"/>
    </source>
</evidence>
<evidence type="ECO:0000313" key="7">
    <source>
        <dbReference type="EMBL" id="MEE7490887.1"/>
    </source>
</evidence>
<comment type="similarity">
    <text evidence="2 4">Belongs to the bacterial solute-binding protein 3 family.</text>
</comment>
<dbReference type="InterPro" id="IPR001638">
    <property type="entry name" value="Solute-binding_3/MltF_N"/>
</dbReference>
<dbReference type="CDD" id="cd13711">
    <property type="entry name" value="PBP2_Ngo0372_TcyA"/>
    <property type="match status" value="1"/>
</dbReference>
<dbReference type="PANTHER" id="PTHR35936">
    <property type="entry name" value="MEMBRANE-BOUND LYTIC MUREIN TRANSGLYCOSYLASE F"/>
    <property type="match status" value="1"/>
</dbReference>
<dbReference type="InterPro" id="IPR018313">
    <property type="entry name" value="SBP_3_CS"/>
</dbReference>
<feature type="chain" id="PRO_5045254956" evidence="5">
    <location>
        <begin position="28"/>
        <end position="265"/>
    </location>
</feature>
<accession>A0ABU7TM90</accession>
<evidence type="ECO:0000256" key="2">
    <source>
        <dbReference type="ARBA" id="ARBA00010333"/>
    </source>
</evidence>
<dbReference type="PANTHER" id="PTHR35936:SF19">
    <property type="entry name" value="AMINO-ACID-BINDING PROTEIN YXEM-RELATED"/>
    <property type="match status" value="1"/>
</dbReference>
<proteinExistence type="inferred from homology"/>
<comment type="subcellular location">
    <subcellularLocation>
        <location evidence="1">Cell envelope</location>
    </subcellularLocation>
</comment>
<feature type="signal peptide" evidence="5">
    <location>
        <begin position="1"/>
        <end position="27"/>
    </location>
</feature>
<name>A0ABU7TM90_9HYPH</name>
<organism evidence="7 8">
    <name type="scientific">Methylobacterium oryzae</name>
    <dbReference type="NCBI Taxonomy" id="334852"/>
    <lineage>
        <taxon>Bacteria</taxon>
        <taxon>Pseudomonadati</taxon>
        <taxon>Pseudomonadota</taxon>
        <taxon>Alphaproteobacteria</taxon>
        <taxon>Hyphomicrobiales</taxon>
        <taxon>Methylobacteriaceae</taxon>
        <taxon>Methylobacterium</taxon>
    </lineage>
</organism>
<keyword evidence="8" id="KW-1185">Reference proteome</keyword>